<dbReference type="PANTHER" id="PTHR30346:SF0">
    <property type="entry name" value="HCA OPERON TRANSCRIPTIONAL ACTIVATOR HCAR"/>
    <property type="match status" value="1"/>
</dbReference>
<evidence type="ECO:0000256" key="4">
    <source>
        <dbReference type="ARBA" id="ARBA00023163"/>
    </source>
</evidence>
<sequence length="285" mass="31665">MELRHLRCLVAIVDTGSFTDAALELGTSQAAVSRNLAALERFLGVRLLHRTSRDVAPTTAGVQVLARARAVLAEADNLVREASTGHSRLRLGHAWSAVGRHTAEFQRLWAARHPDVDLHLVRTNSPTGGLAEGLCDLAVVRAAFDERRFDSALVGWERRYCAMASDDPWARRRSIRLAEIAERHVLTDRRTGTTTAELWPERARPALEHVNDIDDWLAGIATGRSVGITAESTVTQYRRDGIAFRLVGDAPRVPVRVLWRRHDPHPATFAAVALLSELYGERRRS</sequence>
<evidence type="ECO:0000313" key="7">
    <source>
        <dbReference type="Proteomes" id="UP000002219"/>
    </source>
</evidence>
<dbReference type="PRINTS" id="PR00039">
    <property type="entry name" value="HTHLYSR"/>
</dbReference>
<comment type="similarity">
    <text evidence="1">Belongs to the LysR transcriptional regulatory family.</text>
</comment>
<reference evidence="6 7" key="1">
    <citation type="journal article" date="2010" name="Stand. Genomic Sci.">
        <title>Complete genome sequence of Nocardiopsis dassonvillei type strain (IMRU 509).</title>
        <authorList>
            <person name="Sun H."/>
            <person name="Lapidus A."/>
            <person name="Nolan M."/>
            <person name="Lucas S."/>
            <person name="Del Rio T.G."/>
            <person name="Tice H."/>
            <person name="Cheng J.F."/>
            <person name="Tapia R."/>
            <person name="Han C."/>
            <person name="Goodwin L."/>
            <person name="Pitluck S."/>
            <person name="Pagani I."/>
            <person name="Ivanova N."/>
            <person name="Mavromatis K."/>
            <person name="Mikhailova N."/>
            <person name="Pati A."/>
            <person name="Chen A."/>
            <person name="Palaniappan K."/>
            <person name="Land M."/>
            <person name="Hauser L."/>
            <person name="Chang Y.J."/>
            <person name="Jeffries C.D."/>
            <person name="Djao O.D."/>
            <person name="Rohde M."/>
            <person name="Sikorski J."/>
            <person name="Goker M."/>
            <person name="Woyke T."/>
            <person name="Bristow J."/>
            <person name="Eisen J.A."/>
            <person name="Markowitz V."/>
            <person name="Hugenholtz P."/>
            <person name="Kyrpides N.C."/>
            <person name="Klenk H.P."/>
        </authorList>
    </citation>
    <scope>NUCLEOTIDE SEQUENCE [LARGE SCALE GENOMIC DNA]</scope>
    <source>
        <strain evidence="7">ATCC 23218 / DSM 43111 / CIP 107115 / JCM 7437 / KCTC 9190 / NBRC 14626 / NCTC 10488 / NRRL B-5397 / IMRU 509</strain>
    </source>
</reference>
<dbReference type="GO" id="GO:0003700">
    <property type="term" value="F:DNA-binding transcription factor activity"/>
    <property type="evidence" value="ECO:0007669"/>
    <property type="project" value="InterPro"/>
</dbReference>
<protein>
    <submittedName>
        <fullName evidence="6">Transcriptional regulator, LysR family</fullName>
    </submittedName>
</protein>
<dbReference type="GO" id="GO:0032993">
    <property type="term" value="C:protein-DNA complex"/>
    <property type="evidence" value="ECO:0007669"/>
    <property type="project" value="TreeGrafter"/>
</dbReference>
<proteinExistence type="inferred from homology"/>
<dbReference type="AlphaFoldDB" id="D7B7C7"/>
<evidence type="ECO:0000256" key="2">
    <source>
        <dbReference type="ARBA" id="ARBA00023015"/>
    </source>
</evidence>
<evidence type="ECO:0000259" key="5">
    <source>
        <dbReference type="PROSITE" id="PS50931"/>
    </source>
</evidence>
<dbReference type="InterPro" id="IPR000847">
    <property type="entry name" value="LysR_HTH_N"/>
</dbReference>
<feature type="domain" description="HTH lysR-type" evidence="5">
    <location>
        <begin position="1"/>
        <end position="58"/>
    </location>
</feature>
<accession>D7B7C7</accession>
<dbReference type="Pfam" id="PF00126">
    <property type="entry name" value="HTH_1"/>
    <property type="match status" value="1"/>
</dbReference>
<name>D7B7C7_NOCDD</name>
<evidence type="ECO:0000256" key="1">
    <source>
        <dbReference type="ARBA" id="ARBA00009437"/>
    </source>
</evidence>
<dbReference type="EMBL" id="CP002040">
    <property type="protein sequence ID" value="ADH67499.1"/>
    <property type="molecule type" value="Genomic_DNA"/>
</dbReference>
<evidence type="ECO:0000313" key="6">
    <source>
        <dbReference type="EMBL" id="ADH67499.1"/>
    </source>
</evidence>
<dbReference type="PROSITE" id="PS50931">
    <property type="entry name" value="HTH_LYSR"/>
    <property type="match status" value="1"/>
</dbReference>
<dbReference type="Gene3D" id="1.10.10.10">
    <property type="entry name" value="Winged helix-like DNA-binding domain superfamily/Winged helix DNA-binding domain"/>
    <property type="match status" value="1"/>
</dbReference>
<dbReference type="InterPro" id="IPR036388">
    <property type="entry name" value="WH-like_DNA-bd_sf"/>
</dbReference>
<dbReference type="FunFam" id="1.10.10.10:FF:000001">
    <property type="entry name" value="LysR family transcriptional regulator"/>
    <property type="match status" value="1"/>
</dbReference>
<keyword evidence="3" id="KW-0238">DNA-binding</keyword>
<keyword evidence="7" id="KW-1185">Reference proteome</keyword>
<dbReference type="PANTHER" id="PTHR30346">
    <property type="entry name" value="TRANSCRIPTIONAL DUAL REGULATOR HCAR-RELATED"/>
    <property type="match status" value="1"/>
</dbReference>
<dbReference type="InterPro" id="IPR005119">
    <property type="entry name" value="LysR_subst-bd"/>
</dbReference>
<dbReference type="Pfam" id="PF03466">
    <property type="entry name" value="LysR_substrate"/>
    <property type="match status" value="1"/>
</dbReference>
<dbReference type="SUPFAM" id="SSF53850">
    <property type="entry name" value="Periplasmic binding protein-like II"/>
    <property type="match status" value="1"/>
</dbReference>
<dbReference type="HOGENOM" id="CLU_039613_6_4_11"/>
<dbReference type="Proteomes" id="UP000002219">
    <property type="component" value="Chromosome 1"/>
</dbReference>
<keyword evidence="4" id="KW-0804">Transcription</keyword>
<dbReference type="GO" id="GO:0003677">
    <property type="term" value="F:DNA binding"/>
    <property type="evidence" value="ECO:0007669"/>
    <property type="project" value="UniProtKB-KW"/>
</dbReference>
<dbReference type="eggNOG" id="COG0583">
    <property type="taxonomic scope" value="Bacteria"/>
</dbReference>
<evidence type="ECO:0000256" key="3">
    <source>
        <dbReference type="ARBA" id="ARBA00023125"/>
    </source>
</evidence>
<dbReference type="SUPFAM" id="SSF46785">
    <property type="entry name" value="Winged helix' DNA-binding domain"/>
    <property type="match status" value="1"/>
</dbReference>
<dbReference type="STRING" id="446468.Ndas_2073"/>
<organism evidence="6 7">
    <name type="scientific">Nocardiopsis dassonvillei (strain ATCC 23218 / DSM 43111 / CIP 107115 / JCM 7437 / KCTC 9190 / NBRC 14626 / NCTC 10488 / NRRL B-5397 / IMRU 509)</name>
    <name type="common">Actinomadura dassonvillei</name>
    <dbReference type="NCBI Taxonomy" id="446468"/>
    <lineage>
        <taxon>Bacteria</taxon>
        <taxon>Bacillati</taxon>
        <taxon>Actinomycetota</taxon>
        <taxon>Actinomycetes</taxon>
        <taxon>Streptosporangiales</taxon>
        <taxon>Nocardiopsidaceae</taxon>
        <taxon>Nocardiopsis</taxon>
    </lineage>
</organism>
<dbReference type="InterPro" id="IPR036390">
    <property type="entry name" value="WH_DNA-bd_sf"/>
</dbReference>
<dbReference type="Gene3D" id="3.40.190.10">
    <property type="entry name" value="Periplasmic binding protein-like II"/>
    <property type="match status" value="2"/>
</dbReference>
<gene>
    <name evidence="6" type="ordered locus">Ndas_2073</name>
</gene>
<dbReference type="KEGG" id="nda:Ndas_2073"/>
<keyword evidence="2" id="KW-0805">Transcription regulation</keyword>